<keyword evidence="2" id="KW-0645">Protease</keyword>
<gene>
    <name evidence="2" type="ORF">H8S00_10460</name>
</gene>
<dbReference type="Pfam" id="PF14343">
    <property type="entry name" value="PrcB_C"/>
    <property type="match status" value="1"/>
</dbReference>
<protein>
    <submittedName>
        <fullName evidence="2">Protease complex subunit PrcB family protein</fullName>
    </submittedName>
</protein>
<dbReference type="RefSeq" id="WP_118589981.1">
    <property type="nucleotide sequence ID" value="NZ_JACOOZ010000007.1"/>
</dbReference>
<evidence type="ECO:0000313" key="2">
    <source>
        <dbReference type="EMBL" id="MBC5668407.1"/>
    </source>
</evidence>
<evidence type="ECO:0000259" key="1">
    <source>
        <dbReference type="Pfam" id="PF14343"/>
    </source>
</evidence>
<organism evidence="2 3">
    <name type="scientific">Eubacterium segne</name>
    <dbReference type="NCBI Taxonomy" id="2763045"/>
    <lineage>
        <taxon>Bacteria</taxon>
        <taxon>Bacillati</taxon>
        <taxon>Bacillota</taxon>
        <taxon>Clostridia</taxon>
        <taxon>Eubacteriales</taxon>
        <taxon>Eubacteriaceae</taxon>
        <taxon>Eubacterium</taxon>
    </lineage>
</organism>
<keyword evidence="3" id="KW-1185">Reference proteome</keyword>
<reference evidence="2 3" key="1">
    <citation type="submission" date="2020-08" db="EMBL/GenBank/DDBJ databases">
        <title>Genome public.</title>
        <authorList>
            <person name="Liu C."/>
            <person name="Sun Q."/>
        </authorList>
    </citation>
    <scope>NUCLEOTIDE SEQUENCE [LARGE SCALE GENOMIC DNA]</scope>
    <source>
        <strain evidence="2 3">BX4</strain>
    </source>
</reference>
<accession>A0ABR7F471</accession>
<dbReference type="Proteomes" id="UP000597877">
    <property type="component" value="Unassembled WGS sequence"/>
</dbReference>
<evidence type="ECO:0000313" key="3">
    <source>
        <dbReference type="Proteomes" id="UP000597877"/>
    </source>
</evidence>
<name>A0ABR7F471_9FIRM</name>
<dbReference type="PROSITE" id="PS51257">
    <property type="entry name" value="PROKAR_LIPOPROTEIN"/>
    <property type="match status" value="1"/>
</dbReference>
<sequence>MLKNKTGLILILIICIVVTSSCGIQKINRKKIKDIDFTVVTEAEVPQEVKQIIEERKEKEFKVTYSDDKYTYIIIGYGKQKYEGYSITVKKLFESSNAIFVRTEFLGPKKYTNNETKTYPVIVIKIKYNDKNVIFTDN</sequence>
<proteinExistence type="predicted"/>
<feature type="domain" description="PrcB C-terminal" evidence="1">
    <location>
        <begin position="71"/>
        <end position="127"/>
    </location>
</feature>
<dbReference type="GO" id="GO:0006508">
    <property type="term" value="P:proteolysis"/>
    <property type="evidence" value="ECO:0007669"/>
    <property type="project" value="UniProtKB-KW"/>
</dbReference>
<dbReference type="EMBL" id="JACOOZ010000007">
    <property type="protein sequence ID" value="MBC5668407.1"/>
    <property type="molecule type" value="Genomic_DNA"/>
</dbReference>
<dbReference type="GO" id="GO:0008233">
    <property type="term" value="F:peptidase activity"/>
    <property type="evidence" value="ECO:0007669"/>
    <property type="project" value="UniProtKB-KW"/>
</dbReference>
<comment type="caution">
    <text evidence="2">The sequence shown here is derived from an EMBL/GenBank/DDBJ whole genome shotgun (WGS) entry which is preliminary data.</text>
</comment>
<keyword evidence="2" id="KW-0378">Hydrolase</keyword>
<dbReference type="InterPro" id="IPR025748">
    <property type="entry name" value="PrcB_C_dom"/>
</dbReference>